<evidence type="ECO:0000256" key="1">
    <source>
        <dbReference type="ARBA" id="ARBA00004202"/>
    </source>
</evidence>
<keyword evidence="2" id="KW-0813">Transport</keyword>
<dbReference type="AlphaFoldDB" id="A0A857AAV4"/>
<evidence type="ECO:0000313" key="7">
    <source>
        <dbReference type="EMBL" id="QGS11298.1"/>
    </source>
</evidence>
<keyword evidence="5" id="KW-0046">Antibiotic resistance</keyword>
<comment type="subcellular location">
    <subcellularLocation>
        <location evidence="1">Cell membrane</location>
        <topology evidence="1">Peripheral membrane protein</topology>
    </subcellularLocation>
</comment>
<feature type="domain" description="ABC transporter" evidence="6">
    <location>
        <begin position="4"/>
        <end position="228"/>
    </location>
</feature>
<dbReference type="GO" id="GO:0016887">
    <property type="term" value="F:ATP hydrolysis activity"/>
    <property type="evidence" value="ECO:0007669"/>
    <property type="project" value="InterPro"/>
</dbReference>
<evidence type="ECO:0000256" key="2">
    <source>
        <dbReference type="ARBA" id="ARBA00022448"/>
    </source>
</evidence>
<dbReference type="PANTHER" id="PTHR42711:SF16">
    <property type="entry name" value="ABC TRANSPORTER ATP-BINDING PROTEIN"/>
    <property type="match status" value="1"/>
</dbReference>
<dbReference type="RefSeq" id="WP_081445513.1">
    <property type="nucleotide sequence ID" value="NZ_CP046315.1"/>
</dbReference>
<dbReference type="InterPro" id="IPR027417">
    <property type="entry name" value="P-loop_NTPase"/>
</dbReference>
<dbReference type="InterPro" id="IPR050763">
    <property type="entry name" value="ABC_transporter_ATP-binding"/>
</dbReference>
<dbReference type="EMBL" id="CP046315">
    <property type="protein sequence ID" value="QGS11298.1"/>
    <property type="molecule type" value="Genomic_DNA"/>
</dbReference>
<dbReference type="Pfam" id="PF00005">
    <property type="entry name" value="ABC_tran"/>
    <property type="match status" value="1"/>
</dbReference>
<dbReference type="PROSITE" id="PS00211">
    <property type="entry name" value="ABC_TRANSPORTER_1"/>
    <property type="match status" value="1"/>
</dbReference>
<dbReference type="SUPFAM" id="SSF52540">
    <property type="entry name" value="P-loop containing nucleoside triphosphate hydrolases"/>
    <property type="match status" value="1"/>
</dbReference>
<organism evidence="7 8">
    <name type="scientific">Schaalia odontolytica</name>
    <dbReference type="NCBI Taxonomy" id="1660"/>
    <lineage>
        <taxon>Bacteria</taxon>
        <taxon>Bacillati</taxon>
        <taxon>Actinomycetota</taxon>
        <taxon>Actinomycetes</taxon>
        <taxon>Actinomycetales</taxon>
        <taxon>Actinomycetaceae</taxon>
        <taxon>Schaalia</taxon>
    </lineage>
</organism>
<evidence type="ECO:0000313" key="8">
    <source>
        <dbReference type="Proteomes" id="UP000424490"/>
    </source>
</evidence>
<dbReference type="InterPro" id="IPR003439">
    <property type="entry name" value="ABC_transporter-like_ATP-bd"/>
</dbReference>
<evidence type="ECO:0000256" key="5">
    <source>
        <dbReference type="ARBA" id="ARBA00023251"/>
    </source>
</evidence>
<keyword evidence="3" id="KW-0547">Nucleotide-binding</keyword>
<dbReference type="InterPro" id="IPR017871">
    <property type="entry name" value="ABC_transporter-like_CS"/>
</dbReference>
<sequence length="294" mass="31442">MNVFEAQGIRKTYGETKAVDGVDLSLAAGEIVTILGHNGSGKTTFLECVEGLRKPDAGTVTLCGKVHAYGSPLPEGVGVQMQQEQLPPRIKVREALSLFASIYGVDGPPSDLMQAMTIETIAGKRFDTLSGGQKRRVSLVLAFMGDPRIVFLDEPTAGLDPEARSALVAVLKDRRDRGLTVLATLHEVDHAADLADRILIMARGRVRREGTVDSLMSTLGADACVVLPRGTDQAPWQAAGHTQLSPEGALLVFGDRPTLERAVQNIPSGRTAVLRPTNLGDVVTREAQTAEEEK</sequence>
<gene>
    <name evidence="7" type="ORF">FOC40_07715</name>
</gene>
<evidence type="ECO:0000256" key="3">
    <source>
        <dbReference type="ARBA" id="ARBA00022741"/>
    </source>
</evidence>
<dbReference type="CDD" id="cd03230">
    <property type="entry name" value="ABC_DR_subfamily_A"/>
    <property type="match status" value="1"/>
</dbReference>
<dbReference type="Proteomes" id="UP000424490">
    <property type="component" value="Chromosome"/>
</dbReference>
<proteinExistence type="predicted"/>
<keyword evidence="4 7" id="KW-0067">ATP-binding</keyword>
<reference evidence="7 8" key="1">
    <citation type="submission" date="2019-11" db="EMBL/GenBank/DDBJ databases">
        <title>FDA dAtabase for Regulatory Grade micrObial Sequences (FDA-ARGOS): Supporting development and validation of Infectious Disease Dx tests.</title>
        <authorList>
            <person name="Stonesifer R."/>
            <person name="Tallon L."/>
            <person name="Sadzewicz L."/>
            <person name="Vavikolanu K."/>
            <person name="Mehta A."/>
            <person name="Aluvathingal J."/>
            <person name="Nadendla S."/>
            <person name="Myers T."/>
            <person name="Yan Y."/>
            <person name="Sichtig H."/>
        </authorList>
    </citation>
    <scope>NUCLEOTIDE SEQUENCE [LARGE SCALE GENOMIC DNA]</scope>
    <source>
        <strain evidence="7 8">FDAARGOS_732</strain>
    </source>
</reference>
<dbReference type="PANTHER" id="PTHR42711">
    <property type="entry name" value="ABC TRANSPORTER ATP-BINDING PROTEIN"/>
    <property type="match status" value="1"/>
</dbReference>
<evidence type="ECO:0000259" key="6">
    <source>
        <dbReference type="PROSITE" id="PS50893"/>
    </source>
</evidence>
<dbReference type="InterPro" id="IPR003593">
    <property type="entry name" value="AAA+_ATPase"/>
</dbReference>
<dbReference type="GO" id="GO:0046677">
    <property type="term" value="P:response to antibiotic"/>
    <property type="evidence" value="ECO:0007669"/>
    <property type="project" value="UniProtKB-KW"/>
</dbReference>
<dbReference type="Gene3D" id="3.40.50.300">
    <property type="entry name" value="P-loop containing nucleotide triphosphate hydrolases"/>
    <property type="match status" value="1"/>
</dbReference>
<dbReference type="GO" id="GO:0005886">
    <property type="term" value="C:plasma membrane"/>
    <property type="evidence" value="ECO:0007669"/>
    <property type="project" value="UniProtKB-SubCell"/>
</dbReference>
<accession>A0A857AAV4</accession>
<name>A0A857AAV4_9ACTO</name>
<protein>
    <submittedName>
        <fullName evidence="7">ATP-binding cassette domain-containing protein</fullName>
    </submittedName>
</protein>
<dbReference type="PROSITE" id="PS50893">
    <property type="entry name" value="ABC_TRANSPORTER_2"/>
    <property type="match status" value="1"/>
</dbReference>
<dbReference type="GO" id="GO:0005524">
    <property type="term" value="F:ATP binding"/>
    <property type="evidence" value="ECO:0007669"/>
    <property type="project" value="UniProtKB-KW"/>
</dbReference>
<dbReference type="SMART" id="SM00382">
    <property type="entry name" value="AAA"/>
    <property type="match status" value="1"/>
</dbReference>
<evidence type="ECO:0000256" key="4">
    <source>
        <dbReference type="ARBA" id="ARBA00022840"/>
    </source>
</evidence>